<keyword evidence="3" id="KW-0862">Zinc</keyword>
<evidence type="ECO:0000313" key="7">
    <source>
        <dbReference type="Proteomes" id="UP000799772"/>
    </source>
</evidence>
<dbReference type="InterPro" id="IPR006913">
    <property type="entry name" value="CENP-V/GFA"/>
</dbReference>
<reference evidence="6" key="1">
    <citation type="journal article" date="2020" name="Stud. Mycol.">
        <title>101 Dothideomycetes genomes: a test case for predicting lifestyles and emergence of pathogens.</title>
        <authorList>
            <person name="Haridas S."/>
            <person name="Albert R."/>
            <person name="Binder M."/>
            <person name="Bloem J."/>
            <person name="Labutti K."/>
            <person name="Salamov A."/>
            <person name="Andreopoulos B."/>
            <person name="Baker S."/>
            <person name="Barry K."/>
            <person name="Bills G."/>
            <person name="Bluhm B."/>
            <person name="Cannon C."/>
            <person name="Castanera R."/>
            <person name="Culley D."/>
            <person name="Daum C."/>
            <person name="Ezra D."/>
            <person name="Gonzalez J."/>
            <person name="Henrissat B."/>
            <person name="Kuo A."/>
            <person name="Liang C."/>
            <person name="Lipzen A."/>
            <person name="Lutzoni F."/>
            <person name="Magnuson J."/>
            <person name="Mondo S."/>
            <person name="Nolan M."/>
            <person name="Ohm R."/>
            <person name="Pangilinan J."/>
            <person name="Park H.-J."/>
            <person name="Ramirez L."/>
            <person name="Alfaro M."/>
            <person name="Sun H."/>
            <person name="Tritt A."/>
            <person name="Yoshinaga Y."/>
            <person name="Zwiers L.-H."/>
            <person name="Turgeon B."/>
            <person name="Goodwin S."/>
            <person name="Spatafora J."/>
            <person name="Crous P."/>
            <person name="Grigoriev I."/>
        </authorList>
    </citation>
    <scope>NUCLEOTIDE SEQUENCE</scope>
    <source>
        <strain evidence="6">CBS 133067</strain>
    </source>
</reference>
<dbReference type="GO" id="GO:0016846">
    <property type="term" value="F:carbon-sulfur lyase activity"/>
    <property type="evidence" value="ECO:0007669"/>
    <property type="project" value="InterPro"/>
</dbReference>
<evidence type="ECO:0000256" key="2">
    <source>
        <dbReference type="ARBA" id="ARBA00022723"/>
    </source>
</evidence>
<proteinExistence type="inferred from homology"/>
<dbReference type="EMBL" id="ML978132">
    <property type="protein sequence ID" value="KAF2095051.1"/>
    <property type="molecule type" value="Genomic_DNA"/>
</dbReference>
<dbReference type="PANTHER" id="PTHR33337">
    <property type="entry name" value="GFA DOMAIN-CONTAINING PROTEIN"/>
    <property type="match status" value="1"/>
</dbReference>
<dbReference type="Proteomes" id="UP000799772">
    <property type="component" value="Unassembled WGS sequence"/>
</dbReference>
<keyword evidence="2" id="KW-0479">Metal-binding</keyword>
<evidence type="ECO:0000256" key="3">
    <source>
        <dbReference type="ARBA" id="ARBA00022833"/>
    </source>
</evidence>
<gene>
    <name evidence="6" type="ORF">NA57DRAFT_44934</name>
</gene>
<dbReference type="GO" id="GO:0046872">
    <property type="term" value="F:metal ion binding"/>
    <property type="evidence" value="ECO:0007669"/>
    <property type="project" value="UniProtKB-KW"/>
</dbReference>
<comment type="caution">
    <text evidence="6">The sequence shown here is derived from an EMBL/GenBank/DDBJ whole genome shotgun (WGS) entry which is preliminary data.</text>
</comment>
<dbReference type="OrthoDB" id="406544at2759"/>
<organism evidence="6 7">
    <name type="scientific">Rhizodiscina lignyota</name>
    <dbReference type="NCBI Taxonomy" id="1504668"/>
    <lineage>
        <taxon>Eukaryota</taxon>
        <taxon>Fungi</taxon>
        <taxon>Dikarya</taxon>
        <taxon>Ascomycota</taxon>
        <taxon>Pezizomycotina</taxon>
        <taxon>Dothideomycetes</taxon>
        <taxon>Pleosporomycetidae</taxon>
        <taxon>Aulographales</taxon>
        <taxon>Rhizodiscinaceae</taxon>
        <taxon>Rhizodiscina</taxon>
    </lineage>
</organism>
<keyword evidence="4" id="KW-0456">Lyase</keyword>
<evidence type="ECO:0000259" key="5">
    <source>
        <dbReference type="PROSITE" id="PS51891"/>
    </source>
</evidence>
<feature type="domain" description="CENP-V/GFA" evidence="5">
    <location>
        <begin position="2"/>
        <end position="117"/>
    </location>
</feature>
<keyword evidence="7" id="KW-1185">Reference proteome</keyword>
<name>A0A9P4M1W2_9PEZI</name>
<accession>A0A9P4M1W2</accession>
<evidence type="ECO:0000313" key="6">
    <source>
        <dbReference type="EMBL" id="KAF2095051.1"/>
    </source>
</evidence>
<comment type="similarity">
    <text evidence="1">Belongs to the Gfa family.</text>
</comment>
<dbReference type="PROSITE" id="PS51891">
    <property type="entry name" value="CENP_V_GFA"/>
    <property type="match status" value="1"/>
</dbReference>
<dbReference type="AlphaFoldDB" id="A0A9P4M1W2"/>
<dbReference type="Pfam" id="PF04828">
    <property type="entry name" value="GFA"/>
    <property type="match status" value="1"/>
</dbReference>
<dbReference type="Gene3D" id="3.90.1590.10">
    <property type="entry name" value="glutathione-dependent formaldehyde- activating enzyme (gfa)"/>
    <property type="match status" value="1"/>
</dbReference>
<protein>
    <recommendedName>
        <fullName evidence="5">CENP-V/GFA domain-containing protein</fullName>
    </recommendedName>
</protein>
<dbReference type="InterPro" id="IPR011057">
    <property type="entry name" value="Mss4-like_sf"/>
</dbReference>
<evidence type="ECO:0000256" key="1">
    <source>
        <dbReference type="ARBA" id="ARBA00005495"/>
    </source>
</evidence>
<dbReference type="SUPFAM" id="SSF51316">
    <property type="entry name" value="Mss4-like"/>
    <property type="match status" value="1"/>
</dbReference>
<dbReference type="PANTHER" id="PTHR33337:SF30">
    <property type="entry name" value="DUF636 DOMAIN PROTEIN (AFU_ORTHOLOGUE AFUA_1G03180)"/>
    <property type="match status" value="1"/>
</dbReference>
<sequence>MLSGSCLCGDIKIAYEGEPALKALCHCNGCKKQSGSVFSSNIVVPDNAFKLISGTPKTYIKENTASGNKATNFFCGSCGTTLWLETPTVPDTKIIKVGVMDDMSTLSNAKPGAEMFSPNRVDWVPQAPNAAQLKTMA</sequence>
<evidence type="ECO:0000256" key="4">
    <source>
        <dbReference type="ARBA" id="ARBA00023239"/>
    </source>
</evidence>